<dbReference type="PROSITE" id="PS00737">
    <property type="entry name" value="THIOLASE_2"/>
    <property type="match status" value="1"/>
</dbReference>
<accession>A0ABT6BRK5</accession>
<dbReference type="RefSeq" id="WP_277242754.1">
    <property type="nucleotide sequence ID" value="NZ_JAKJLQ010000002.1"/>
</dbReference>
<dbReference type="Pfam" id="PF02803">
    <property type="entry name" value="Thiolase_C"/>
    <property type="match status" value="1"/>
</dbReference>
<dbReference type="CDD" id="cd00751">
    <property type="entry name" value="thiolase"/>
    <property type="match status" value="1"/>
</dbReference>
<name>A0ABT6BRK5_9ACTN</name>
<dbReference type="InterPro" id="IPR020616">
    <property type="entry name" value="Thiolase_N"/>
</dbReference>
<protein>
    <submittedName>
        <fullName evidence="7">Thiolase family protein</fullName>
    </submittedName>
</protein>
<proteinExistence type="inferred from homology"/>
<gene>
    <name evidence="7" type="ORF">L2299_04490</name>
</gene>
<comment type="similarity">
    <text evidence="1 4">Belongs to the thiolase-like superfamily. Thiolase family.</text>
</comment>
<dbReference type="InterPro" id="IPR020613">
    <property type="entry name" value="Thiolase_CS"/>
</dbReference>
<evidence type="ECO:0000313" key="8">
    <source>
        <dbReference type="Proteomes" id="UP001152308"/>
    </source>
</evidence>
<keyword evidence="2 4" id="KW-0808">Transferase</keyword>
<keyword evidence="3 4" id="KW-0012">Acyltransferase</keyword>
<dbReference type="PANTHER" id="PTHR43365">
    <property type="entry name" value="BLR7806 PROTEIN"/>
    <property type="match status" value="1"/>
</dbReference>
<feature type="domain" description="Thiolase C-terminal" evidence="6">
    <location>
        <begin position="254"/>
        <end position="375"/>
    </location>
</feature>
<feature type="domain" description="Thiolase N-terminal" evidence="5">
    <location>
        <begin position="5"/>
        <end position="246"/>
    </location>
</feature>
<dbReference type="NCBIfam" id="TIGR01930">
    <property type="entry name" value="AcCoA-C-Actrans"/>
    <property type="match status" value="1"/>
</dbReference>
<reference evidence="7" key="2">
    <citation type="submission" date="2022-01" db="EMBL/GenBank/DDBJ databases">
        <authorList>
            <person name="Sanchez-Suarez J."/>
            <person name="Villamil L."/>
            <person name="Diaz L.E."/>
        </authorList>
    </citation>
    <scope>NUCLEOTIDE SEQUENCE</scope>
    <source>
        <strain evidence="7">EUFUS-Z928</strain>
    </source>
</reference>
<dbReference type="PIRSF" id="PIRSF000429">
    <property type="entry name" value="Ac-CoA_Ac_transf"/>
    <property type="match status" value="1"/>
</dbReference>
<dbReference type="EMBL" id="JAKJLQ010000002">
    <property type="protein sequence ID" value="MDF6100305.1"/>
    <property type="molecule type" value="Genomic_DNA"/>
</dbReference>
<evidence type="ECO:0000256" key="1">
    <source>
        <dbReference type="ARBA" id="ARBA00010982"/>
    </source>
</evidence>
<dbReference type="PANTHER" id="PTHR43365:SF1">
    <property type="entry name" value="ACETYL-COA C-ACYLTRANSFERASE"/>
    <property type="match status" value="1"/>
</dbReference>
<evidence type="ECO:0000313" key="7">
    <source>
        <dbReference type="EMBL" id="MDF6100305.1"/>
    </source>
</evidence>
<comment type="caution">
    <text evidence="7">The sequence shown here is derived from an EMBL/GenBank/DDBJ whole genome shotgun (WGS) entry which is preliminary data.</text>
</comment>
<evidence type="ECO:0000256" key="2">
    <source>
        <dbReference type="ARBA" id="ARBA00022679"/>
    </source>
</evidence>
<sequence>MRDAVIVDAVRAPIGRRRGALSGIHPADLSAHVLEALVERTGIDPAVVDDVVWGCVSQAAEQAGNVARTAVLAAGWPESVPGTTVTRACGSSQQAVSMAAAAVVSGQQDVVIAGGVESMSRVPMGSAAPNGEDQPPTVLDRYGVDKFSQGIGAEMVAAKWGLDRTRLDEYSLRSHELAAQAADRGAFDAQLAPIPGVLEGDEGIRRGGTLESLAKLKPAFSEDGVIHAGNSSQISDGSGALLIMSGETAKSHGLTPIARIHTAVVAADDPVIMLTGPIPATAKALKRSGLSIDDIGAFEINEAFAPVPLAWQAETGADIERLNPLGGAIAVGHPLGGSGAILMTRLVHHMRDNGIRYGLQSMCEAGGMANTTILELL</sequence>
<dbReference type="Pfam" id="PF00108">
    <property type="entry name" value="Thiolase_N"/>
    <property type="match status" value="1"/>
</dbReference>
<organism evidence="7 8">
    <name type="scientific">Gordonia hongkongensis</name>
    <dbReference type="NCBI Taxonomy" id="1701090"/>
    <lineage>
        <taxon>Bacteria</taxon>
        <taxon>Bacillati</taxon>
        <taxon>Actinomycetota</taxon>
        <taxon>Actinomycetes</taxon>
        <taxon>Mycobacteriales</taxon>
        <taxon>Gordoniaceae</taxon>
        <taxon>Gordonia</taxon>
    </lineage>
</organism>
<dbReference type="Gene3D" id="3.40.47.10">
    <property type="match status" value="2"/>
</dbReference>
<evidence type="ECO:0000256" key="3">
    <source>
        <dbReference type="ARBA" id="ARBA00023315"/>
    </source>
</evidence>
<evidence type="ECO:0000259" key="6">
    <source>
        <dbReference type="Pfam" id="PF02803"/>
    </source>
</evidence>
<dbReference type="Proteomes" id="UP001152308">
    <property type="component" value="Unassembled WGS sequence"/>
</dbReference>
<dbReference type="InterPro" id="IPR002155">
    <property type="entry name" value="Thiolase"/>
</dbReference>
<keyword evidence="8" id="KW-1185">Reference proteome</keyword>
<dbReference type="InterPro" id="IPR020617">
    <property type="entry name" value="Thiolase_C"/>
</dbReference>
<evidence type="ECO:0000259" key="5">
    <source>
        <dbReference type="Pfam" id="PF00108"/>
    </source>
</evidence>
<dbReference type="InterPro" id="IPR016039">
    <property type="entry name" value="Thiolase-like"/>
</dbReference>
<evidence type="ECO:0000256" key="4">
    <source>
        <dbReference type="RuleBase" id="RU003557"/>
    </source>
</evidence>
<reference evidence="7" key="1">
    <citation type="journal article" date="2022" name="Data Brief">
        <title>Draft genome sequence data of Gordonia hongkongensis strain EUFUS-Z928 isolated from the octocoral Eunicea fusca.</title>
        <authorList>
            <person name="Sanchez-Suarez J."/>
            <person name="Diaz L."/>
            <person name="Melo-Bolivar J."/>
            <person name="Villamil L."/>
        </authorList>
    </citation>
    <scope>NUCLEOTIDE SEQUENCE</scope>
    <source>
        <strain evidence="7">EUFUS-Z928</strain>
    </source>
</reference>
<dbReference type="SUPFAM" id="SSF53901">
    <property type="entry name" value="Thiolase-like"/>
    <property type="match status" value="2"/>
</dbReference>